<dbReference type="SUPFAM" id="SSF56003">
    <property type="entry name" value="Molybdenum cofactor-binding domain"/>
    <property type="match status" value="1"/>
</dbReference>
<dbReference type="SMART" id="SM01008">
    <property type="entry name" value="Ald_Xan_dh_C"/>
    <property type="match status" value="1"/>
</dbReference>
<dbReference type="Pfam" id="PF01315">
    <property type="entry name" value="Ald_Xan_dh_C"/>
    <property type="match status" value="1"/>
</dbReference>
<evidence type="ECO:0000256" key="2">
    <source>
        <dbReference type="ARBA" id="ARBA00023002"/>
    </source>
</evidence>
<evidence type="ECO:0000259" key="3">
    <source>
        <dbReference type="SMART" id="SM01008"/>
    </source>
</evidence>
<dbReference type="Gene3D" id="3.90.1170.50">
    <property type="entry name" value="Aldehyde oxidase/xanthine dehydrogenase, a/b hammerhead"/>
    <property type="match status" value="1"/>
</dbReference>
<reference evidence="4 5" key="1">
    <citation type="submission" date="2020-04" db="EMBL/GenBank/DDBJ databases">
        <authorList>
            <person name="De Canck E."/>
        </authorList>
    </citation>
    <scope>NUCLEOTIDE SEQUENCE [LARGE SCALE GENOMIC DNA]</scope>
    <source>
        <strain evidence="4 5">LMG 29542</strain>
    </source>
</reference>
<dbReference type="Pfam" id="PF20256">
    <property type="entry name" value="MoCoBD_2"/>
    <property type="match status" value="1"/>
</dbReference>
<evidence type="ECO:0000256" key="1">
    <source>
        <dbReference type="ARBA" id="ARBA00022505"/>
    </source>
</evidence>
<gene>
    <name evidence="4" type="primary">cdhA_2</name>
    <name evidence="4" type="ORF">LMG29542_04945</name>
</gene>
<protein>
    <submittedName>
        <fullName evidence="4">Caffeine dehydrogenase subunit alpha</fullName>
        <ecNumber evidence="4">1.17.5.2</ecNumber>
    </submittedName>
</protein>
<dbReference type="EC" id="1.17.5.2" evidence="4"/>
<dbReference type="RefSeq" id="WP_175229052.1">
    <property type="nucleotide sequence ID" value="NZ_CADIKH010000025.1"/>
</dbReference>
<organism evidence="4 5">
    <name type="scientific">Paraburkholderia humisilvae</name>
    <dbReference type="NCBI Taxonomy" id="627669"/>
    <lineage>
        <taxon>Bacteria</taxon>
        <taxon>Pseudomonadati</taxon>
        <taxon>Pseudomonadota</taxon>
        <taxon>Betaproteobacteria</taxon>
        <taxon>Burkholderiales</taxon>
        <taxon>Burkholderiaceae</taxon>
        <taxon>Paraburkholderia</taxon>
    </lineage>
</organism>
<keyword evidence="1" id="KW-0500">Molybdenum</keyword>
<accession>A0A6J5EGB3</accession>
<feature type="domain" description="Aldehyde oxidase/xanthine dehydrogenase a/b hammerhead" evidence="3">
    <location>
        <begin position="30"/>
        <end position="139"/>
    </location>
</feature>
<dbReference type="InterPro" id="IPR046867">
    <property type="entry name" value="AldOxase/xan_DH_MoCoBD2"/>
</dbReference>
<dbReference type="InterPro" id="IPR036856">
    <property type="entry name" value="Ald_Oxase/Xan_DH_a/b_sf"/>
</dbReference>
<proteinExistence type="predicted"/>
<sequence length="805" mass="86779">MIKRPAKQPPDRPQGIGASLRRKEDARFMHGRGEYVGNIRMVGMLDVAFVRSPIAHGHIVGIEKPAGFEHAVYTHADLNGVQPIVANSGLPGFKSSEQPVLARGKVRQVGEMIAMCVAATRAEAEDIAAQVFVDFEELPAVVDMLDARREGSALVHEHWGDNVFLETFVDAQVAAATETDLDEIRRRAPIRVQRKLRTSRQSMAPMEGRGVVAHWDKRLAQLIVHTSAQMPHITRTGLAQCLGLDEGQLRVIAPDVGGGFGYKGILLPEEVCCGWLAMQLERPVRWLEDRREQLTANANCREHDYDITAYAERDGRLLAVECEATVDSGAYSSYPFSACLEAAQVGSILPGPYKMDRYRCRTWSVATNKPPILPYRGVARTGVCYAIETMMDAIAVAAGLEPHQVRLRNLVEPHEMPFDNITNKHFDSGDYPEAVRRAVAAIDLPAVRARQQRGAADGRRIGFGIAVFCEQGAHGTSVYHGWGIPMVPGREPAVLRVTPDGVLEVRAGIHSHGQSMETTLAQIAHDVLGVDTDRVRVVLGDTGVTPYSTGTWGSRSIVMAGGAVGQAAKELKERLLKIGAWLLKVPVDDVSWRQGAAVGPDGASCTFEQIAHTWYLKPQLLPPDVDPRGLEVATTYQAKRDTGTFSYACHAVVVAVDTALGLTEILDYVIVEDGGVLINPMVVDGQVYGGAAQGIGTALYEAMPYSEDGQPLASTLADYLLPGATEVPAIRIEHMETPAPYTEFGQKGIGESGAIGSTAAIANAVNDALRPLGAEVTRLPISPRVVLEAIAQAAAREGAAKGVPA</sequence>
<dbReference type="AlphaFoldDB" id="A0A6J5EGB3"/>
<dbReference type="PANTHER" id="PTHR11908:SF132">
    <property type="entry name" value="ALDEHYDE OXIDASE 1-RELATED"/>
    <property type="match status" value="1"/>
</dbReference>
<keyword evidence="2 4" id="KW-0560">Oxidoreductase</keyword>
<dbReference type="InterPro" id="IPR000674">
    <property type="entry name" value="Ald_Oxase/Xan_DH_a/b"/>
</dbReference>
<dbReference type="InterPro" id="IPR016208">
    <property type="entry name" value="Ald_Oxase/xanthine_DH-like"/>
</dbReference>
<dbReference type="Proteomes" id="UP000494363">
    <property type="component" value="Unassembled WGS sequence"/>
</dbReference>
<dbReference type="InterPro" id="IPR037165">
    <property type="entry name" value="AldOxase/xan_DH_Mopterin-bd_sf"/>
</dbReference>
<evidence type="ECO:0000313" key="5">
    <source>
        <dbReference type="Proteomes" id="UP000494363"/>
    </source>
</evidence>
<name>A0A6J5EGB3_9BURK</name>
<dbReference type="GO" id="GO:0034875">
    <property type="term" value="F:caffeine oxidase activity"/>
    <property type="evidence" value="ECO:0007669"/>
    <property type="project" value="UniProtKB-EC"/>
</dbReference>
<dbReference type="Pfam" id="PF02738">
    <property type="entry name" value="MoCoBD_1"/>
    <property type="match status" value="1"/>
</dbReference>
<dbReference type="EMBL" id="CADIKH010000025">
    <property type="protein sequence ID" value="CAB3764754.1"/>
    <property type="molecule type" value="Genomic_DNA"/>
</dbReference>
<dbReference type="SUPFAM" id="SSF54665">
    <property type="entry name" value="CO dehydrogenase molybdoprotein N-domain-like"/>
    <property type="match status" value="1"/>
</dbReference>
<dbReference type="InterPro" id="IPR008274">
    <property type="entry name" value="AldOxase/xan_DH_MoCoBD1"/>
</dbReference>
<dbReference type="PANTHER" id="PTHR11908">
    <property type="entry name" value="XANTHINE DEHYDROGENASE"/>
    <property type="match status" value="1"/>
</dbReference>
<evidence type="ECO:0000313" key="4">
    <source>
        <dbReference type="EMBL" id="CAB3764754.1"/>
    </source>
</evidence>
<dbReference type="Gene3D" id="3.30.365.10">
    <property type="entry name" value="Aldehyde oxidase/xanthine dehydrogenase, molybdopterin binding domain"/>
    <property type="match status" value="4"/>
</dbReference>
<keyword evidence="5" id="KW-1185">Reference proteome</keyword>
<dbReference type="GO" id="GO:0005506">
    <property type="term" value="F:iron ion binding"/>
    <property type="evidence" value="ECO:0007669"/>
    <property type="project" value="InterPro"/>
</dbReference>